<dbReference type="SMART" id="SM00864">
    <property type="entry name" value="Tubulin"/>
    <property type="match status" value="1"/>
</dbReference>
<dbReference type="PRINTS" id="PR01161">
    <property type="entry name" value="TUBULIN"/>
</dbReference>
<keyword evidence="6" id="KW-0479">Metal-binding</keyword>
<name>A0A2H3JH28_WOLCO</name>
<dbReference type="GO" id="GO:0007017">
    <property type="term" value="P:microtubule-based process"/>
    <property type="evidence" value="ECO:0007669"/>
    <property type="project" value="InterPro"/>
</dbReference>
<evidence type="ECO:0000256" key="9">
    <source>
        <dbReference type="ARBA" id="ARBA00022842"/>
    </source>
</evidence>
<dbReference type="PANTHER" id="PTHR11588">
    <property type="entry name" value="TUBULIN"/>
    <property type="match status" value="1"/>
</dbReference>
<dbReference type="InterPro" id="IPR008280">
    <property type="entry name" value="Tub_FtsZ_C"/>
</dbReference>
<dbReference type="AlphaFoldDB" id="A0A2H3JH28"/>
<gene>
    <name evidence="17" type="ORF">WOLCODRAFT_24772</name>
</gene>
<dbReference type="InterPro" id="IPR017975">
    <property type="entry name" value="Tubulin_CS"/>
</dbReference>
<dbReference type="InterPro" id="IPR000217">
    <property type="entry name" value="Tubulin"/>
</dbReference>
<evidence type="ECO:0000256" key="5">
    <source>
        <dbReference type="ARBA" id="ARBA00022701"/>
    </source>
</evidence>
<evidence type="ECO:0000313" key="17">
    <source>
        <dbReference type="EMBL" id="PCH41476.1"/>
    </source>
</evidence>
<dbReference type="GO" id="GO:0016787">
    <property type="term" value="F:hydrolase activity"/>
    <property type="evidence" value="ECO:0007669"/>
    <property type="project" value="UniProtKB-KW"/>
</dbReference>
<evidence type="ECO:0000259" key="15">
    <source>
        <dbReference type="SMART" id="SM00864"/>
    </source>
</evidence>
<dbReference type="InterPro" id="IPR002452">
    <property type="entry name" value="Alpha_tubulin"/>
</dbReference>
<dbReference type="Pfam" id="PF00091">
    <property type="entry name" value="Tubulin"/>
    <property type="match status" value="1"/>
</dbReference>
<dbReference type="GO" id="GO:0005525">
    <property type="term" value="F:GTP binding"/>
    <property type="evidence" value="ECO:0007669"/>
    <property type="project" value="UniProtKB-UniRule"/>
</dbReference>
<dbReference type="Gene3D" id="3.40.50.1440">
    <property type="entry name" value="Tubulin/FtsZ, GTPase domain"/>
    <property type="match status" value="1"/>
</dbReference>
<comment type="catalytic activity">
    <reaction evidence="13">
        <text>GTP + H2O = GDP + phosphate + H(+)</text>
        <dbReference type="Rhea" id="RHEA:19669"/>
        <dbReference type="ChEBI" id="CHEBI:15377"/>
        <dbReference type="ChEBI" id="CHEBI:15378"/>
        <dbReference type="ChEBI" id="CHEBI:37565"/>
        <dbReference type="ChEBI" id="CHEBI:43474"/>
        <dbReference type="ChEBI" id="CHEBI:58189"/>
    </reaction>
    <physiologicalReaction direction="left-to-right" evidence="13">
        <dbReference type="Rhea" id="RHEA:19670"/>
    </physiologicalReaction>
</comment>
<comment type="subunit">
    <text evidence="14">Dimer of alpha and beta chains. A typical microtubule is a hollow water-filled tube with an outer diameter of 25 nm and an inner diameter of 15 nM. Alpha-beta heterodimers associate head-to-tail to form protofilaments running lengthwise along the microtubule wall with the beta-tubulin subunit facing the microtubule plus end conferring a structural polarity. Microtubules usually have 13 protofilaments but different protofilament numbers can be found in some organisms and specialized cells.</text>
</comment>
<evidence type="ECO:0000256" key="3">
    <source>
        <dbReference type="ARBA" id="ARBA00009636"/>
    </source>
</evidence>
<protein>
    <recommendedName>
        <fullName evidence="14">Tubulin alpha chain</fullName>
    </recommendedName>
</protein>
<dbReference type="FunFam" id="3.40.50.1440:FF:000008">
    <property type="entry name" value="Tubulin alpha chain"/>
    <property type="match status" value="1"/>
</dbReference>
<evidence type="ECO:0000256" key="8">
    <source>
        <dbReference type="ARBA" id="ARBA00022801"/>
    </source>
</evidence>
<reference evidence="17 18" key="1">
    <citation type="journal article" date="2012" name="Science">
        <title>The Paleozoic origin of enzymatic lignin decomposition reconstructed from 31 fungal genomes.</title>
        <authorList>
            <person name="Floudas D."/>
            <person name="Binder M."/>
            <person name="Riley R."/>
            <person name="Barry K."/>
            <person name="Blanchette R.A."/>
            <person name="Henrissat B."/>
            <person name="Martinez A.T."/>
            <person name="Otillar R."/>
            <person name="Spatafora J.W."/>
            <person name="Yadav J.S."/>
            <person name="Aerts A."/>
            <person name="Benoit I."/>
            <person name="Boyd A."/>
            <person name="Carlson A."/>
            <person name="Copeland A."/>
            <person name="Coutinho P.M."/>
            <person name="de Vries R.P."/>
            <person name="Ferreira P."/>
            <person name="Findley K."/>
            <person name="Foster B."/>
            <person name="Gaskell J."/>
            <person name="Glotzer D."/>
            <person name="Gorecki P."/>
            <person name="Heitman J."/>
            <person name="Hesse C."/>
            <person name="Hori C."/>
            <person name="Igarashi K."/>
            <person name="Jurgens J.A."/>
            <person name="Kallen N."/>
            <person name="Kersten P."/>
            <person name="Kohler A."/>
            <person name="Kuees U."/>
            <person name="Kumar T.K.A."/>
            <person name="Kuo A."/>
            <person name="LaButti K."/>
            <person name="Larrondo L.F."/>
            <person name="Lindquist E."/>
            <person name="Ling A."/>
            <person name="Lombard V."/>
            <person name="Lucas S."/>
            <person name="Lundell T."/>
            <person name="Martin R."/>
            <person name="McLaughlin D.J."/>
            <person name="Morgenstern I."/>
            <person name="Morin E."/>
            <person name="Murat C."/>
            <person name="Nagy L.G."/>
            <person name="Nolan M."/>
            <person name="Ohm R.A."/>
            <person name="Patyshakuliyeva A."/>
            <person name="Rokas A."/>
            <person name="Ruiz-Duenas F.J."/>
            <person name="Sabat G."/>
            <person name="Salamov A."/>
            <person name="Samejima M."/>
            <person name="Schmutz J."/>
            <person name="Slot J.C."/>
            <person name="St John F."/>
            <person name="Stenlid J."/>
            <person name="Sun H."/>
            <person name="Sun S."/>
            <person name="Syed K."/>
            <person name="Tsang A."/>
            <person name="Wiebenga A."/>
            <person name="Young D."/>
            <person name="Pisabarro A."/>
            <person name="Eastwood D.C."/>
            <person name="Martin F."/>
            <person name="Cullen D."/>
            <person name="Grigoriev I.V."/>
            <person name="Hibbett D.S."/>
        </authorList>
    </citation>
    <scope>NUCLEOTIDE SEQUENCE [LARGE SCALE GENOMIC DNA]</scope>
    <source>
        <strain evidence="17 18">MD-104</strain>
    </source>
</reference>
<dbReference type="InterPro" id="IPR018316">
    <property type="entry name" value="Tubulin/FtsZ_2-layer-sand-dom"/>
</dbReference>
<keyword evidence="11" id="KW-0206">Cytoskeleton</keyword>
<dbReference type="InterPro" id="IPR036525">
    <property type="entry name" value="Tubulin/FtsZ_GTPase_sf"/>
</dbReference>
<dbReference type="STRING" id="742152.A0A2H3JH28"/>
<dbReference type="GO" id="GO:0005200">
    <property type="term" value="F:structural constituent of cytoskeleton"/>
    <property type="evidence" value="ECO:0007669"/>
    <property type="project" value="InterPro"/>
</dbReference>
<evidence type="ECO:0000256" key="4">
    <source>
        <dbReference type="ARBA" id="ARBA00022490"/>
    </source>
</evidence>
<dbReference type="SMART" id="SM00865">
    <property type="entry name" value="Tubulin_C"/>
    <property type="match status" value="1"/>
</dbReference>
<dbReference type="Gene3D" id="3.30.1330.20">
    <property type="entry name" value="Tubulin/FtsZ, C-terminal domain"/>
    <property type="match status" value="1"/>
</dbReference>
<keyword evidence="8" id="KW-0378">Hydrolase</keyword>
<comment type="cofactor">
    <cofactor evidence="1">
        <name>Mg(2+)</name>
        <dbReference type="ChEBI" id="CHEBI:18420"/>
    </cofactor>
</comment>
<comment type="subcellular location">
    <subcellularLocation>
        <location evidence="2">Cytoplasm</location>
        <location evidence="2">Cytoskeleton</location>
    </subcellularLocation>
</comment>
<evidence type="ECO:0000259" key="16">
    <source>
        <dbReference type="SMART" id="SM00865"/>
    </source>
</evidence>
<dbReference type="CDD" id="cd02186">
    <property type="entry name" value="alpha_tubulin"/>
    <property type="match status" value="1"/>
</dbReference>
<dbReference type="SUPFAM" id="SSF52490">
    <property type="entry name" value="Tubulin nucleotide-binding domain-like"/>
    <property type="match status" value="1"/>
</dbReference>
<evidence type="ECO:0000256" key="7">
    <source>
        <dbReference type="ARBA" id="ARBA00022741"/>
    </source>
</evidence>
<proteinExistence type="inferred from homology"/>
<evidence type="ECO:0000256" key="1">
    <source>
        <dbReference type="ARBA" id="ARBA00001946"/>
    </source>
</evidence>
<evidence type="ECO:0000256" key="6">
    <source>
        <dbReference type="ARBA" id="ARBA00022723"/>
    </source>
</evidence>
<dbReference type="InterPro" id="IPR037103">
    <property type="entry name" value="Tubulin/FtsZ-like_C"/>
</dbReference>
<sequence>MREVISLHVGQAGVQIGNACWELYTLEHGISPDGRLVNPVPDSDPSPFFSETGSGKYVPRSLYIDLEPGAVDEVKSGPYRSLFHPETMITGKEDAASNYARGHYTIGKEIIDSVMDKIRRLTDNCNGLQGFFVFHSFGGGTGSGFGALLLERLSADYGRKSKLEFCVYPAPQLSSSIVEPYNAVLTTHATLEYSDCSFMVDNEAIYEICKNKLGVARPSFPNLNRVIAQTVSSITVSLRFGGSLNVDLNEFQTNLVPFPRIHFPVTTYAPLISADKATHEANSVAEMTVSCFETGNQLVKCDPKDGKYMACALLYRGDVVPKAAQAAIGNIKTKKTIQFVDWCKTGFKLGICSEPAAYVPGGDMARSTRSLCMLSNTTAIASAWARLDHKFDLLYSKRAFVHWYVGEGMEEGEFSEAREDLAALEKDYEEVGADTPDDDGGVEY</sequence>
<comment type="similarity">
    <text evidence="3 14">Belongs to the tubulin family.</text>
</comment>
<keyword evidence="18" id="KW-1185">Reference proteome</keyword>
<dbReference type="OMA" id="EVRCGAY"/>
<dbReference type="FunFam" id="3.30.1330.20:FF:000001">
    <property type="entry name" value="Tubulin alpha chain"/>
    <property type="match status" value="1"/>
</dbReference>
<dbReference type="InterPro" id="IPR003008">
    <property type="entry name" value="Tubulin_FtsZ_GTPase"/>
</dbReference>
<evidence type="ECO:0000256" key="14">
    <source>
        <dbReference type="RuleBase" id="RU000352"/>
    </source>
</evidence>
<keyword evidence="9" id="KW-0460">Magnesium</keyword>
<feature type="domain" description="Tubulin/FtsZ 2-layer sandwich" evidence="16">
    <location>
        <begin position="244"/>
        <end position="389"/>
    </location>
</feature>
<dbReference type="EMBL" id="KB468113">
    <property type="protein sequence ID" value="PCH41476.1"/>
    <property type="molecule type" value="Genomic_DNA"/>
</dbReference>
<dbReference type="PRINTS" id="PR01162">
    <property type="entry name" value="ALPHATUBULIN"/>
</dbReference>
<dbReference type="PROSITE" id="PS00227">
    <property type="entry name" value="TUBULIN"/>
    <property type="match status" value="1"/>
</dbReference>
<dbReference type="Proteomes" id="UP000218811">
    <property type="component" value="Unassembled WGS sequence"/>
</dbReference>
<evidence type="ECO:0000256" key="2">
    <source>
        <dbReference type="ARBA" id="ARBA00004245"/>
    </source>
</evidence>
<dbReference type="SUPFAM" id="SSF55307">
    <property type="entry name" value="Tubulin C-terminal domain-like"/>
    <property type="match status" value="1"/>
</dbReference>
<comment type="function">
    <text evidence="12 14">Tubulin is the major constituent of microtubules, a cylinder consisting of laterally associated linear protofilaments composed of alpha- and beta-tubulin heterodimers. Microtubules grow by the addition of GTP-tubulin dimers to the microtubule end, where a stabilizing cap forms. Below the cap, tubulin dimers are in GDP-bound state, owing to GTPase activity of alpha-tubulin.</text>
</comment>
<keyword evidence="10 14" id="KW-0342">GTP-binding</keyword>
<evidence type="ECO:0000256" key="12">
    <source>
        <dbReference type="ARBA" id="ARBA00034296"/>
    </source>
</evidence>
<evidence type="ECO:0000256" key="13">
    <source>
        <dbReference type="ARBA" id="ARBA00049117"/>
    </source>
</evidence>
<keyword evidence="4" id="KW-0963">Cytoplasm</keyword>
<dbReference type="Pfam" id="PF03953">
    <property type="entry name" value="Tubulin_C"/>
    <property type="match status" value="1"/>
</dbReference>
<evidence type="ECO:0000256" key="11">
    <source>
        <dbReference type="ARBA" id="ARBA00023212"/>
    </source>
</evidence>
<dbReference type="FunFam" id="1.10.287.600:FF:000005">
    <property type="entry name" value="Tubulin alpha chain"/>
    <property type="match status" value="1"/>
</dbReference>
<evidence type="ECO:0000256" key="10">
    <source>
        <dbReference type="ARBA" id="ARBA00023134"/>
    </source>
</evidence>
<feature type="domain" description="Tubulin/FtsZ GTPase" evidence="15">
    <location>
        <begin position="45"/>
        <end position="242"/>
    </location>
</feature>
<keyword evidence="7 14" id="KW-0547">Nucleotide-binding</keyword>
<dbReference type="InterPro" id="IPR023123">
    <property type="entry name" value="Tubulin_C"/>
</dbReference>
<keyword evidence="5 14" id="KW-0493">Microtubule</keyword>
<dbReference type="GO" id="GO:0046872">
    <property type="term" value="F:metal ion binding"/>
    <property type="evidence" value="ECO:0007669"/>
    <property type="project" value="UniProtKB-KW"/>
</dbReference>
<evidence type="ECO:0000313" key="18">
    <source>
        <dbReference type="Proteomes" id="UP000218811"/>
    </source>
</evidence>
<organism evidence="17 18">
    <name type="scientific">Wolfiporia cocos (strain MD-104)</name>
    <name type="common">Brown rot fungus</name>
    <dbReference type="NCBI Taxonomy" id="742152"/>
    <lineage>
        <taxon>Eukaryota</taxon>
        <taxon>Fungi</taxon>
        <taxon>Dikarya</taxon>
        <taxon>Basidiomycota</taxon>
        <taxon>Agaricomycotina</taxon>
        <taxon>Agaricomycetes</taxon>
        <taxon>Polyporales</taxon>
        <taxon>Phaeolaceae</taxon>
        <taxon>Wolfiporia</taxon>
    </lineage>
</organism>
<accession>A0A2H3JH28</accession>
<dbReference type="OrthoDB" id="1662883at2759"/>
<dbReference type="Gene3D" id="1.10.287.600">
    <property type="entry name" value="Helix hairpin bin"/>
    <property type="match status" value="1"/>
</dbReference>
<dbReference type="GO" id="GO:0005874">
    <property type="term" value="C:microtubule"/>
    <property type="evidence" value="ECO:0007669"/>
    <property type="project" value="UniProtKB-KW"/>
</dbReference>